<evidence type="ECO:0000256" key="6">
    <source>
        <dbReference type="ARBA" id="ARBA00023237"/>
    </source>
</evidence>
<dbReference type="Gene3D" id="2.60.40.1120">
    <property type="entry name" value="Carboxypeptidase-like, regulatory domain"/>
    <property type="match status" value="1"/>
</dbReference>
<dbReference type="PANTHER" id="PTHR30069:SF46">
    <property type="entry name" value="OAR PROTEIN"/>
    <property type="match status" value="1"/>
</dbReference>
<accession>A0A0K0XYH9</accession>
<evidence type="ECO:0000256" key="1">
    <source>
        <dbReference type="ARBA" id="ARBA00004571"/>
    </source>
</evidence>
<dbReference type="InterPro" id="IPR008969">
    <property type="entry name" value="CarboxyPept-like_regulatory"/>
</dbReference>
<comment type="subcellular location">
    <subcellularLocation>
        <location evidence="1">Cell outer membrane</location>
        <topology evidence="1">Multi-pass membrane protein</topology>
    </subcellularLocation>
</comment>
<keyword evidence="6" id="KW-0998">Cell outer membrane</keyword>
<dbReference type="EMBL" id="CP012154">
    <property type="protein sequence ID" value="AKS42738.1"/>
    <property type="molecule type" value="Genomic_DNA"/>
</dbReference>
<dbReference type="AlphaFoldDB" id="A0A0K0XYH9"/>
<keyword evidence="2" id="KW-0813">Transport</keyword>
<dbReference type="GO" id="GO:0044718">
    <property type="term" value="P:siderophore transmembrane transport"/>
    <property type="evidence" value="ECO:0007669"/>
    <property type="project" value="TreeGrafter"/>
</dbReference>
<keyword evidence="4" id="KW-0812">Transmembrane</keyword>
<proteinExistence type="predicted"/>
<dbReference type="InterPro" id="IPR039426">
    <property type="entry name" value="TonB-dep_rcpt-like"/>
</dbReference>
<keyword evidence="7" id="KW-0732">Signal</keyword>
<dbReference type="Pfam" id="PF13620">
    <property type="entry name" value="CarboxypepD_reg"/>
    <property type="match status" value="1"/>
</dbReference>
<feature type="chain" id="PRO_5005454434" evidence="7">
    <location>
        <begin position="34"/>
        <end position="1097"/>
    </location>
</feature>
<evidence type="ECO:0000256" key="4">
    <source>
        <dbReference type="ARBA" id="ARBA00022692"/>
    </source>
</evidence>
<keyword evidence="3" id="KW-1134">Transmembrane beta strand</keyword>
<keyword evidence="10" id="KW-1185">Reference proteome</keyword>
<dbReference type="InterPro" id="IPR057601">
    <property type="entry name" value="Oar-like_b-barrel"/>
</dbReference>
<dbReference type="GO" id="GO:0009279">
    <property type="term" value="C:cell outer membrane"/>
    <property type="evidence" value="ECO:0007669"/>
    <property type="project" value="UniProtKB-SubCell"/>
</dbReference>
<reference evidence="9 10" key="1">
    <citation type="submission" date="2015-07" db="EMBL/GenBank/DDBJ databases">
        <authorList>
            <person name="Noorani M."/>
        </authorList>
    </citation>
    <scope>NUCLEOTIDE SEQUENCE [LARGE SCALE GENOMIC DNA]</scope>
    <source>
        <strain evidence="9 10">KCTC 42284</strain>
    </source>
</reference>
<evidence type="ECO:0000256" key="7">
    <source>
        <dbReference type="SAM" id="SignalP"/>
    </source>
</evidence>
<feature type="domain" description="TonB-dependent transporter Oar-like beta-barrel" evidence="8">
    <location>
        <begin position="251"/>
        <end position="319"/>
    </location>
</feature>
<evidence type="ECO:0000313" key="10">
    <source>
        <dbReference type="Proteomes" id="UP000066624"/>
    </source>
</evidence>
<dbReference type="PANTHER" id="PTHR30069">
    <property type="entry name" value="TONB-DEPENDENT OUTER MEMBRANE RECEPTOR"/>
    <property type="match status" value="1"/>
</dbReference>
<dbReference type="SUPFAM" id="SSF49464">
    <property type="entry name" value="Carboxypeptidase regulatory domain-like"/>
    <property type="match status" value="1"/>
</dbReference>
<organism evidence="9 10">
    <name type="scientific">Wenzhouxiangella marina</name>
    <dbReference type="NCBI Taxonomy" id="1579979"/>
    <lineage>
        <taxon>Bacteria</taxon>
        <taxon>Pseudomonadati</taxon>
        <taxon>Pseudomonadota</taxon>
        <taxon>Gammaproteobacteria</taxon>
        <taxon>Chromatiales</taxon>
        <taxon>Wenzhouxiangellaceae</taxon>
        <taxon>Wenzhouxiangella</taxon>
    </lineage>
</organism>
<keyword evidence="5" id="KW-0472">Membrane</keyword>
<protein>
    <submittedName>
        <fullName evidence="9">Putative Outer membrane protein with a TonB box</fullName>
    </submittedName>
</protein>
<dbReference type="Pfam" id="PF25183">
    <property type="entry name" value="OMP_b-brl_4"/>
    <property type="match status" value="2"/>
</dbReference>
<feature type="domain" description="TonB-dependent transporter Oar-like beta-barrel" evidence="8">
    <location>
        <begin position="358"/>
        <end position="904"/>
    </location>
</feature>
<dbReference type="KEGG" id="wma:WM2015_2376"/>
<evidence type="ECO:0000256" key="2">
    <source>
        <dbReference type="ARBA" id="ARBA00022448"/>
    </source>
</evidence>
<dbReference type="Proteomes" id="UP000066624">
    <property type="component" value="Chromosome"/>
</dbReference>
<dbReference type="Gene3D" id="2.40.170.20">
    <property type="entry name" value="TonB-dependent receptor, beta-barrel domain"/>
    <property type="match status" value="1"/>
</dbReference>
<evidence type="ECO:0000259" key="8">
    <source>
        <dbReference type="Pfam" id="PF25183"/>
    </source>
</evidence>
<dbReference type="PATRIC" id="fig|1579979.3.peg.2428"/>
<evidence type="ECO:0000256" key="3">
    <source>
        <dbReference type="ARBA" id="ARBA00022452"/>
    </source>
</evidence>
<dbReference type="SUPFAM" id="SSF56935">
    <property type="entry name" value="Porins"/>
    <property type="match status" value="1"/>
</dbReference>
<gene>
    <name evidence="9" type="ORF">WM2015_2376</name>
</gene>
<dbReference type="InterPro" id="IPR036942">
    <property type="entry name" value="Beta-barrel_TonB_sf"/>
</dbReference>
<dbReference type="GO" id="GO:0015344">
    <property type="term" value="F:siderophore uptake transmembrane transporter activity"/>
    <property type="evidence" value="ECO:0007669"/>
    <property type="project" value="TreeGrafter"/>
</dbReference>
<evidence type="ECO:0000256" key="5">
    <source>
        <dbReference type="ARBA" id="ARBA00023136"/>
    </source>
</evidence>
<feature type="signal peptide" evidence="7">
    <location>
        <begin position="1"/>
        <end position="33"/>
    </location>
</feature>
<name>A0A0K0XYH9_9GAMM</name>
<evidence type="ECO:0000313" key="9">
    <source>
        <dbReference type="EMBL" id="AKS42738.1"/>
    </source>
</evidence>
<sequence length="1097" mass="120773">MKSFGSSRGLTAWTVSSLSFALLSLLFAVSAMAQVTSSNIRGQVTDQSGEGIANAVVEIVHVPSGTVSTAETGPSGQFFQSGLRVGGPYRITVTADDYRGSDLDEIFLQPGSQDPFRFVLEGDTADLDAITVTSVALPAAVELNNGVGSTYSARDIANMPTTERDVLKTIARDPLANSDSTGELTVAGTNPRFNGLSIDGSLQQDDFGLGSNTYATARSPINLDVIESATLVASDYSVTTSGFTGGLVNVVTKSGSNEFDGSIYYAYQDDSFIGDDYDGGRFNAGEFEEEEYGFFVSGPIIKDRLFFLLSYDEYDTSSPVDFARFDSDNQIDPAFFTTVTNVVQDLYGFNAQGRPAASQIPETSERLLAKVDWNINYDHRASFTYQSTEETGTSVGAGEFVSAWYDIPVDLEAYTAQLFSDWTYNFSTTLRINYKEFSRGQNCRAGAGVGAFELDDWQQADLVGTPFEGLLGEDQGGAFILGCDRFRHANVFEDDRLQIFASGDYFFGDHVLTFGAEYEEYNLFNLFLASSNGRFVFETPQQLLNRTPAFVDYVNVPSNNVNDGASEWGYNKLTFFVQDRWAVTPDFELSYGLRYERFDQSDSPAFSQEIFDTYGVDSSNNLDGNDLIMPRVGFLWQPWARTTISGGFGLFAGGDPKVWTSNAFQPLTNFARSRNVTNADIFNVPAELIAAVANGGSGVPIDYIADDFETPSDWKASLRFERSFDINDFFGMDWGNNYLFSAQYLYTRSRDGFTWRNLAQTNLADALPTGVAPDGRVIYADLNDLDIINLTELGNVDGAESHTFTLQLAKVFDNGFNFDISYAYQDVESPTPGTSSRGISNWRSLYTTDRNNPDPTVSPFQTEHAFKIALGYENTFIGDLSTRFDLFGQFLSGDQWSTAFDISSSNALFGRAGAGESPFDNSPLYIPSPGNDPLVVYGSGFDVEGFFNYVNQNGISTGQIHDPYSNRSAWNSVWDLRIQQELPGIPGLDRFIGDNRFKLILDIDNVLNLIDSDWGRWDDGPSFGQANIVQADLISVADLNALGVDGAPALRGDDPRTVCQSASDCVYRYNDFDNDPVDFTSASRSIYEIRLTLRYDF</sequence>
<dbReference type="STRING" id="1579979.WM2015_2376"/>